<keyword evidence="2 3" id="KW-0961">Cell wall biogenesis/degradation</keyword>
<dbReference type="EMBL" id="PNRE01000073">
    <property type="protein sequence ID" value="PMR68177.1"/>
    <property type="molecule type" value="Genomic_DNA"/>
</dbReference>
<dbReference type="InterPro" id="IPR009009">
    <property type="entry name" value="RlpA-like_DPBB"/>
</dbReference>
<evidence type="ECO:0000256" key="1">
    <source>
        <dbReference type="ARBA" id="ARBA00023239"/>
    </source>
</evidence>
<dbReference type="EC" id="4.2.2.-" evidence="3"/>
<name>A0A2N7TJ25_9GAMM</name>
<evidence type="ECO:0000256" key="2">
    <source>
        <dbReference type="ARBA" id="ARBA00023316"/>
    </source>
</evidence>
<dbReference type="InterPro" id="IPR012997">
    <property type="entry name" value="RplA"/>
</dbReference>
<dbReference type="CDD" id="cd22268">
    <property type="entry name" value="DPBB_RlpA-like"/>
    <property type="match status" value="1"/>
</dbReference>
<dbReference type="HAMAP" id="MF_02071">
    <property type="entry name" value="RlpA"/>
    <property type="match status" value="1"/>
</dbReference>
<sequence length="160" mass="17446">MSSRHRSIIADIVTAEAVAARGARGARRLSTAFRLPMLLLAVVLLAGCAGRGGHPAGVEAPAGWSGEQGQASYYADRYHGRRTASGERHDRQALTAAHRTLPFGSRVRVTRLDNGRETVVRINDRGPFVRGRVIDLSRRAAEELDMVRRGTAPVRITPER</sequence>
<feature type="domain" description="RlpA-like protein double-psi beta-barrel" evidence="5">
    <location>
        <begin position="68"/>
        <end position="156"/>
    </location>
</feature>
<keyword evidence="6" id="KW-0449">Lipoprotein</keyword>
<gene>
    <name evidence="3" type="primary">rlpA</name>
    <name evidence="6" type="ORF">C1H66_16290</name>
</gene>
<accession>A0A2N7TJ25</accession>
<comment type="caution">
    <text evidence="6">The sequence shown here is derived from an EMBL/GenBank/DDBJ whole genome shotgun (WGS) entry which is preliminary data.</text>
</comment>
<dbReference type="GO" id="GO:0008932">
    <property type="term" value="F:lytic endotransglycosylase activity"/>
    <property type="evidence" value="ECO:0007669"/>
    <property type="project" value="UniProtKB-UniRule"/>
</dbReference>
<comment type="similarity">
    <text evidence="3 4">Belongs to the RlpA family.</text>
</comment>
<evidence type="ECO:0000256" key="4">
    <source>
        <dbReference type="RuleBase" id="RU003495"/>
    </source>
</evidence>
<dbReference type="InterPro" id="IPR034718">
    <property type="entry name" value="RlpA"/>
</dbReference>
<comment type="function">
    <text evidence="3">Lytic transglycosylase with a strong preference for naked glycan strands that lack stem peptides.</text>
</comment>
<dbReference type="GO" id="GO:0071555">
    <property type="term" value="P:cell wall organization"/>
    <property type="evidence" value="ECO:0007669"/>
    <property type="project" value="UniProtKB-KW"/>
</dbReference>
<evidence type="ECO:0000313" key="7">
    <source>
        <dbReference type="Proteomes" id="UP000235346"/>
    </source>
</evidence>
<dbReference type="Pfam" id="PF03330">
    <property type="entry name" value="DPBB_1"/>
    <property type="match status" value="1"/>
</dbReference>
<keyword evidence="1 3" id="KW-0456">Lyase</keyword>
<reference evidence="6 7" key="1">
    <citation type="submission" date="2018-01" db="EMBL/GenBank/DDBJ databases">
        <title>Halomonas endophytica sp. nov., isolated from storage liquid in the stems of Populus euphratica.</title>
        <authorList>
            <person name="Chen C."/>
        </authorList>
    </citation>
    <scope>NUCLEOTIDE SEQUENCE [LARGE SCALE GENOMIC DNA]</scope>
    <source>
        <strain evidence="6 7">DSM 26881</strain>
    </source>
</reference>
<protein>
    <recommendedName>
        <fullName evidence="3">Endolytic peptidoglycan transglycosylase RlpA</fullName>
        <ecNumber evidence="3">4.2.2.-</ecNumber>
    </recommendedName>
</protein>
<dbReference type="PANTHER" id="PTHR34183:SF8">
    <property type="entry name" value="ENDOLYTIC PEPTIDOGLYCAN TRANSGLYCOSYLASE RLPA-RELATED"/>
    <property type="match status" value="1"/>
</dbReference>
<dbReference type="SUPFAM" id="SSF50685">
    <property type="entry name" value="Barwin-like endoglucanases"/>
    <property type="match status" value="1"/>
</dbReference>
<evidence type="ECO:0000313" key="6">
    <source>
        <dbReference type="EMBL" id="PMR68177.1"/>
    </source>
</evidence>
<dbReference type="GO" id="GO:0000270">
    <property type="term" value="P:peptidoglycan metabolic process"/>
    <property type="evidence" value="ECO:0007669"/>
    <property type="project" value="UniProtKB-UniRule"/>
</dbReference>
<dbReference type="AlphaFoldDB" id="A0A2N7TJ25"/>
<dbReference type="NCBIfam" id="TIGR00413">
    <property type="entry name" value="rlpA"/>
    <property type="match status" value="1"/>
</dbReference>
<dbReference type="Gene3D" id="2.40.40.10">
    <property type="entry name" value="RlpA-like domain"/>
    <property type="match status" value="1"/>
</dbReference>
<dbReference type="InterPro" id="IPR036908">
    <property type="entry name" value="RlpA-like_sf"/>
</dbReference>
<evidence type="ECO:0000259" key="5">
    <source>
        <dbReference type="Pfam" id="PF03330"/>
    </source>
</evidence>
<organism evidence="6 7">
    <name type="scientific">Halomonas heilongjiangensis</name>
    <dbReference type="NCBI Taxonomy" id="1387883"/>
    <lineage>
        <taxon>Bacteria</taxon>
        <taxon>Pseudomonadati</taxon>
        <taxon>Pseudomonadota</taxon>
        <taxon>Gammaproteobacteria</taxon>
        <taxon>Oceanospirillales</taxon>
        <taxon>Halomonadaceae</taxon>
        <taxon>Halomonas</taxon>
    </lineage>
</organism>
<dbReference type="Proteomes" id="UP000235346">
    <property type="component" value="Unassembled WGS sequence"/>
</dbReference>
<keyword evidence="7" id="KW-1185">Reference proteome</keyword>
<proteinExistence type="inferred from homology"/>
<dbReference type="OrthoDB" id="9779128at2"/>
<evidence type="ECO:0000256" key="3">
    <source>
        <dbReference type="HAMAP-Rule" id="MF_02071"/>
    </source>
</evidence>
<dbReference type="PANTHER" id="PTHR34183">
    <property type="entry name" value="ENDOLYTIC PEPTIDOGLYCAN TRANSGLYCOSYLASE RLPA"/>
    <property type="match status" value="1"/>
</dbReference>